<evidence type="ECO:0000256" key="14">
    <source>
        <dbReference type="ARBA" id="ARBA00041592"/>
    </source>
</evidence>
<keyword evidence="9" id="KW-0234">DNA repair</keyword>
<dbReference type="InterPro" id="IPR000086">
    <property type="entry name" value="NUDIX_hydrolase_dom"/>
</dbReference>
<dbReference type="CDD" id="cd03425">
    <property type="entry name" value="NUDIX_MutT_NudA_like"/>
    <property type="match status" value="1"/>
</dbReference>
<dbReference type="PROSITE" id="PS00893">
    <property type="entry name" value="NUDIX_BOX"/>
    <property type="match status" value="1"/>
</dbReference>
<evidence type="ECO:0000256" key="3">
    <source>
        <dbReference type="ARBA" id="ARBA00022457"/>
    </source>
</evidence>
<keyword evidence="3" id="KW-0515">Mutator protein</keyword>
<comment type="similarity">
    <text evidence="2">Belongs to the Nudix hydrolase family.</text>
</comment>
<dbReference type="Pfam" id="PF14815">
    <property type="entry name" value="NUDIX_4"/>
    <property type="match status" value="1"/>
</dbReference>
<keyword evidence="7 18" id="KW-0378">Hydrolase</keyword>
<evidence type="ECO:0000256" key="15">
    <source>
        <dbReference type="ARBA" id="ARBA00041979"/>
    </source>
</evidence>
<comment type="catalytic activity">
    <reaction evidence="11">
        <text>8-oxo-GTP + H2O = 8-oxo-GMP + diphosphate + H(+)</text>
        <dbReference type="Rhea" id="RHEA:67616"/>
        <dbReference type="ChEBI" id="CHEBI:15377"/>
        <dbReference type="ChEBI" id="CHEBI:15378"/>
        <dbReference type="ChEBI" id="CHEBI:33019"/>
        <dbReference type="ChEBI" id="CHEBI:143553"/>
        <dbReference type="ChEBI" id="CHEBI:145694"/>
    </reaction>
</comment>
<dbReference type="InterPro" id="IPR020084">
    <property type="entry name" value="NUDIX_hydrolase_CS"/>
</dbReference>
<reference evidence="18" key="1">
    <citation type="submission" date="2021-11" db="EMBL/GenBank/DDBJ databases">
        <authorList>
            <person name="Rodrigo-Torres L."/>
            <person name="Arahal R. D."/>
            <person name="Lucena T."/>
        </authorList>
    </citation>
    <scope>NUCLEOTIDE SEQUENCE</scope>
    <source>
        <strain evidence="18">CECT 7928</strain>
    </source>
</reference>
<feature type="domain" description="Nudix hydrolase" evidence="17">
    <location>
        <begin position="2"/>
        <end position="129"/>
    </location>
</feature>
<dbReference type="PRINTS" id="PR00502">
    <property type="entry name" value="NUDIXFAMILY"/>
</dbReference>
<proteinExistence type="inferred from homology"/>
<evidence type="ECO:0000256" key="4">
    <source>
        <dbReference type="ARBA" id="ARBA00022705"/>
    </source>
</evidence>
<dbReference type="PROSITE" id="PS51462">
    <property type="entry name" value="NUDIX"/>
    <property type="match status" value="1"/>
</dbReference>
<evidence type="ECO:0000256" key="8">
    <source>
        <dbReference type="ARBA" id="ARBA00022842"/>
    </source>
</evidence>
<evidence type="ECO:0000256" key="5">
    <source>
        <dbReference type="ARBA" id="ARBA00022723"/>
    </source>
</evidence>
<dbReference type="NCBIfam" id="TIGR00586">
    <property type="entry name" value="mutt"/>
    <property type="match status" value="1"/>
</dbReference>
<dbReference type="PANTHER" id="PTHR47707:SF1">
    <property type="entry name" value="NUDIX HYDROLASE FAMILY PROTEIN"/>
    <property type="match status" value="1"/>
</dbReference>
<dbReference type="InterPro" id="IPR029119">
    <property type="entry name" value="MutY_C"/>
</dbReference>
<dbReference type="EMBL" id="CAKLDM010000002">
    <property type="protein sequence ID" value="CAH0541272.1"/>
    <property type="molecule type" value="Genomic_DNA"/>
</dbReference>
<dbReference type="PANTHER" id="PTHR47707">
    <property type="entry name" value="8-OXO-DGTP DIPHOSPHATASE"/>
    <property type="match status" value="1"/>
</dbReference>
<evidence type="ECO:0000313" key="19">
    <source>
        <dbReference type="Proteomes" id="UP000838748"/>
    </source>
</evidence>
<evidence type="ECO:0000256" key="12">
    <source>
        <dbReference type="ARBA" id="ARBA00038905"/>
    </source>
</evidence>
<keyword evidence="4" id="KW-0235">DNA replication</keyword>
<protein>
    <recommendedName>
        <fullName evidence="13">8-oxo-dGTP diphosphatase</fullName>
        <ecNumber evidence="12">3.6.1.55</ecNumber>
    </recommendedName>
    <alternativeName>
        <fullName evidence="16">7,8-dihydro-8-oxoguanine-triphosphatase</fullName>
    </alternativeName>
    <alternativeName>
        <fullName evidence="15">Mutator protein MutT</fullName>
    </alternativeName>
    <alternativeName>
        <fullName evidence="14">dGTP pyrophosphohydrolase</fullName>
    </alternativeName>
</protein>
<dbReference type="EC" id="3.6.1.55" evidence="12"/>
<evidence type="ECO:0000256" key="9">
    <source>
        <dbReference type="ARBA" id="ARBA00023204"/>
    </source>
</evidence>
<dbReference type="InterPro" id="IPR047127">
    <property type="entry name" value="MutT-like"/>
</dbReference>
<keyword evidence="8" id="KW-0460">Magnesium</keyword>
<evidence type="ECO:0000259" key="17">
    <source>
        <dbReference type="PROSITE" id="PS51462"/>
    </source>
</evidence>
<evidence type="ECO:0000256" key="13">
    <source>
        <dbReference type="ARBA" id="ARBA00040794"/>
    </source>
</evidence>
<evidence type="ECO:0000256" key="6">
    <source>
        <dbReference type="ARBA" id="ARBA00022763"/>
    </source>
</evidence>
<dbReference type="InterPro" id="IPR003561">
    <property type="entry name" value="Mutator_MutT"/>
</dbReference>
<dbReference type="SUPFAM" id="SSF55811">
    <property type="entry name" value="Nudix"/>
    <property type="match status" value="1"/>
</dbReference>
<dbReference type="InterPro" id="IPR020476">
    <property type="entry name" value="Nudix_hydrolase"/>
</dbReference>
<evidence type="ECO:0000256" key="7">
    <source>
        <dbReference type="ARBA" id="ARBA00022801"/>
    </source>
</evidence>
<dbReference type="GO" id="GO:0035539">
    <property type="term" value="F:8-oxo-7,8-dihydrodeoxyguanosine triphosphate pyrophosphatase activity"/>
    <property type="evidence" value="ECO:0007669"/>
    <property type="project" value="UniProtKB-EC"/>
</dbReference>
<organism evidence="18 19">
    <name type="scientific">Vibrio marisflavi CECT 7928</name>
    <dbReference type="NCBI Taxonomy" id="634439"/>
    <lineage>
        <taxon>Bacteria</taxon>
        <taxon>Pseudomonadati</taxon>
        <taxon>Pseudomonadota</taxon>
        <taxon>Gammaproteobacteria</taxon>
        <taxon>Vibrionales</taxon>
        <taxon>Vibrionaceae</taxon>
        <taxon>Vibrio</taxon>
    </lineage>
</organism>
<dbReference type="InterPro" id="IPR015797">
    <property type="entry name" value="NUDIX_hydrolase-like_dom_sf"/>
</dbReference>
<keyword evidence="5" id="KW-0479">Metal-binding</keyword>
<sequence length="133" mass="15450">MKRVHIVAAIIFNTDKSEVFITKRPDKKHKGGLWEFPGGKIEQGETREQALSRELHEEIGIVVTECAHFEYLTHDYPEKSLQFDFFTVTEFNEKPYGKEGQLGCWVGLKDLLNYQFPEANIPVLQRVIQEYSC</sequence>
<dbReference type="RefSeq" id="WP_237362958.1">
    <property type="nucleotide sequence ID" value="NZ_CAKLDM010000002.1"/>
</dbReference>
<name>A0ABM9A806_9VIBR</name>
<keyword evidence="6" id="KW-0227">DNA damage</keyword>
<accession>A0ABM9A806</accession>
<dbReference type="Gene3D" id="3.90.79.10">
    <property type="entry name" value="Nucleoside Triphosphate Pyrophosphohydrolase"/>
    <property type="match status" value="1"/>
</dbReference>
<keyword evidence="19" id="KW-1185">Reference proteome</keyword>
<evidence type="ECO:0000256" key="10">
    <source>
        <dbReference type="ARBA" id="ARBA00035861"/>
    </source>
</evidence>
<evidence type="ECO:0000256" key="1">
    <source>
        <dbReference type="ARBA" id="ARBA00001946"/>
    </source>
</evidence>
<comment type="catalytic activity">
    <reaction evidence="10">
        <text>8-oxo-dGTP + H2O = 8-oxo-dGMP + diphosphate + H(+)</text>
        <dbReference type="Rhea" id="RHEA:31575"/>
        <dbReference type="ChEBI" id="CHEBI:15377"/>
        <dbReference type="ChEBI" id="CHEBI:15378"/>
        <dbReference type="ChEBI" id="CHEBI:33019"/>
        <dbReference type="ChEBI" id="CHEBI:63224"/>
        <dbReference type="ChEBI" id="CHEBI:77896"/>
        <dbReference type="EC" id="3.6.1.55"/>
    </reaction>
</comment>
<gene>
    <name evidence="18" type="primary">mutT</name>
    <name evidence="18" type="ORF">VMF7928_03480</name>
</gene>
<evidence type="ECO:0000256" key="2">
    <source>
        <dbReference type="ARBA" id="ARBA00005582"/>
    </source>
</evidence>
<evidence type="ECO:0000256" key="16">
    <source>
        <dbReference type="ARBA" id="ARBA00042798"/>
    </source>
</evidence>
<comment type="caution">
    <text evidence="18">The sequence shown here is derived from an EMBL/GenBank/DDBJ whole genome shotgun (WGS) entry which is preliminary data.</text>
</comment>
<dbReference type="Proteomes" id="UP000838748">
    <property type="component" value="Unassembled WGS sequence"/>
</dbReference>
<evidence type="ECO:0000313" key="18">
    <source>
        <dbReference type="EMBL" id="CAH0541272.1"/>
    </source>
</evidence>
<evidence type="ECO:0000256" key="11">
    <source>
        <dbReference type="ARBA" id="ARBA00036904"/>
    </source>
</evidence>
<comment type="cofactor">
    <cofactor evidence="1">
        <name>Mg(2+)</name>
        <dbReference type="ChEBI" id="CHEBI:18420"/>
    </cofactor>
</comment>